<feature type="region of interest" description="Disordered" evidence="3">
    <location>
        <begin position="525"/>
        <end position="556"/>
    </location>
</feature>
<dbReference type="InterPro" id="IPR058636">
    <property type="entry name" value="Beta-barrel_YknX"/>
</dbReference>
<dbReference type="PANTHER" id="PTHR32347:SF14">
    <property type="entry name" value="EFFLUX SYSTEM COMPONENT YKNX-RELATED"/>
    <property type="match status" value="1"/>
</dbReference>
<name>A0A949K255_9FIRM</name>
<reference evidence="6" key="1">
    <citation type="submission" date="2021-06" db="EMBL/GenBank/DDBJ databases">
        <title>Description of novel taxa of the family Lachnospiraceae.</title>
        <authorList>
            <person name="Chaplin A.V."/>
            <person name="Sokolova S.R."/>
            <person name="Pikina A.P."/>
            <person name="Korzhanova M."/>
            <person name="Belova V."/>
            <person name="Korostin D."/>
            <person name="Efimov B.A."/>
        </authorList>
    </citation>
    <scope>NUCLEOTIDE SEQUENCE</scope>
    <source>
        <strain evidence="6">ASD5720</strain>
    </source>
</reference>
<sequence length="556" mass="59329">MRNKQGKVWNFIKRHRKLEISLVLIVVVGVVIVQVVSAMGSKTTMPVDLPQQTAAVERRDLMNTLSATGTIKSQEQKEISSTLQNYEVKTVNVAVGDQVQEGDVLLEFDSTDLEDSLQQARDELSVAQAQNSLSLKSAQRDLESTKTNVEYQTQSDDQKVENAEQNLDAAQSKAADAAARYQAAVDDKNAKKTALDEATAAQAVQEEIEALTKAYEEASAAEQSAKDASESADNAVTTAQNNYDSAVTDRAKSYESNVSSVEKQEDSVTNQKLNNATNLTKQEDSVQTYEENLEKCTVTAPWAGTVTEVNVEAGDTYTSGTLVKIEDCTGFVVTANIDEYDISKISQGMKVYIKTDATGDEELVGEVTFVSPVPVSSSSSGASGGMTTSTDASYEIKVSILTPAEELRIGMTAKLSIVLESVENVLAVPYDAVQQNANGDSVIYVLDGGKGQDEGIPDGVEPEGAQAGETQTGETTGKQKAPAADQSVQQNQREIVVTTGLETDYYIEVQSDELTEGMQVITPTYSTTTGTNSSFSMPDMGGGMMGGGGGGMPMGR</sequence>
<evidence type="ECO:0000313" key="7">
    <source>
        <dbReference type="Proteomes" id="UP000712157"/>
    </source>
</evidence>
<dbReference type="PANTHER" id="PTHR32347">
    <property type="entry name" value="EFFLUX SYSTEM COMPONENT YKNX-RELATED"/>
    <property type="match status" value="1"/>
</dbReference>
<keyword evidence="4" id="KW-0472">Membrane</keyword>
<feature type="region of interest" description="Disordered" evidence="3">
    <location>
        <begin position="144"/>
        <end position="168"/>
    </location>
</feature>
<evidence type="ECO:0000256" key="1">
    <source>
        <dbReference type="ARBA" id="ARBA00004196"/>
    </source>
</evidence>
<dbReference type="Gene3D" id="2.40.50.100">
    <property type="match status" value="2"/>
</dbReference>
<dbReference type="SUPFAM" id="SSF111369">
    <property type="entry name" value="HlyD-like secretion proteins"/>
    <property type="match status" value="1"/>
</dbReference>
<evidence type="ECO:0000256" key="3">
    <source>
        <dbReference type="SAM" id="MobiDB-lite"/>
    </source>
</evidence>
<feature type="domain" description="YknX-like beta-barrel" evidence="5">
    <location>
        <begin position="331"/>
        <end position="417"/>
    </location>
</feature>
<keyword evidence="4" id="KW-1133">Transmembrane helix</keyword>
<evidence type="ECO:0000256" key="2">
    <source>
        <dbReference type="ARBA" id="ARBA00023054"/>
    </source>
</evidence>
<evidence type="ECO:0000259" key="5">
    <source>
        <dbReference type="Pfam" id="PF25990"/>
    </source>
</evidence>
<feature type="compositionally biased region" description="Gly residues" evidence="3">
    <location>
        <begin position="540"/>
        <end position="556"/>
    </location>
</feature>
<dbReference type="EMBL" id="JAHQCW010000027">
    <property type="protein sequence ID" value="MBU9737937.1"/>
    <property type="molecule type" value="Genomic_DNA"/>
</dbReference>
<proteinExistence type="predicted"/>
<protein>
    <submittedName>
        <fullName evidence="6">Efflux RND transporter periplasmic adaptor subunit</fullName>
    </submittedName>
</protein>
<evidence type="ECO:0000256" key="4">
    <source>
        <dbReference type="SAM" id="Phobius"/>
    </source>
</evidence>
<feature type="region of interest" description="Disordered" evidence="3">
    <location>
        <begin position="449"/>
        <end position="489"/>
    </location>
</feature>
<keyword evidence="2" id="KW-0175">Coiled coil</keyword>
<keyword evidence="4" id="KW-0812">Transmembrane</keyword>
<dbReference type="Pfam" id="PF25990">
    <property type="entry name" value="Beta-barrel_YknX"/>
    <property type="match status" value="1"/>
</dbReference>
<dbReference type="Proteomes" id="UP000712157">
    <property type="component" value="Unassembled WGS sequence"/>
</dbReference>
<dbReference type="InterPro" id="IPR050465">
    <property type="entry name" value="UPF0194_transport"/>
</dbReference>
<comment type="caution">
    <text evidence="6">The sequence shown here is derived from an EMBL/GenBank/DDBJ whole genome shotgun (WGS) entry which is preliminary data.</text>
</comment>
<comment type="subcellular location">
    <subcellularLocation>
        <location evidence="1">Cell envelope</location>
    </subcellularLocation>
</comment>
<dbReference type="Gene3D" id="2.40.30.170">
    <property type="match status" value="1"/>
</dbReference>
<feature type="transmembrane region" description="Helical" evidence="4">
    <location>
        <begin position="20"/>
        <end position="40"/>
    </location>
</feature>
<evidence type="ECO:0000313" key="6">
    <source>
        <dbReference type="EMBL" id="MBU9737937.1"/>
    </source>
</evidence>
<feature type="region of interest" description="Disordered" evidence="3">
    <location>
        <begin position="219"/>
        <end position="241"/>
    </location>
</feature>
<keyword evidence="7" id="KW-1185">Reference proteome</keyword>
<dbReference type="GO" id="GO:0030313">
    <property type="term" value="C:cell envelope"/>
    <property type="evidence" value="ECO:0007669"/>
    <property type="project" value="UniProtKB-SubCell"/>
</dbReference>
<dbReference type="RefSeq" id="WP_238722280.1">
    <property type="nucleotide sequence ID" value="NZ_JAHQCW010000027.1"/>
</dbReference>
<dbReference type="AlphaFoldDB" id="A0A949K255"/>
<feature type="compositionally biased region" description="Low complexity" evidence="3">
    <location>
        <begin position="463"/>
        <end position="481"/>
    </location>
</feature>
<accession>A0A949K255</accession>
<organism evidence="6 7">
    <name type="scientific">Diplocloster agilis</name>
    <dbReference type="NCBI Taxonomy" id="2850323"/>
    <lineage>
        <taxon>Bacteria</taxon>
        <taxon>Bacillati</taxon>
        <taxon>Bacillota</taxon>
        <taxon>Clostridia</taxon>
        <taxon>Lachnospirales</taxon>
        <taxon>Lachnospiraceae</taxon>
        <taxon>Diplocloster</taxon>
    </lineage>
</organism>
<gene>
    <name evidence="6" type="ORF">KTH89_15440</name>
</gene>
<feature type="compositionally biased region" description="Polar residues" evidence="3">
    <location>
        <begin position="145"/>
        <end position="155"/>
    </location>
</feature>
<feature type="compositionally biased region" description="Low complexity" evidence="3">
    <location>
        <begin position="525"/>
        <end position="536"/>
    </location>
</feature>